<dbReference type="InterPro" id="IPR016181">
    <property type="entry name" value="Acyl_CoA_acyltransferase"/>
</dbReference>
<feature type="domain" description="N-acetyltransferase" evidence="3">
    <location>
        <begin position="201"/>
        <end position="358"/>
    </location>
</feature>
<evidence type="ECO:0000313" key="4">
    <source>
        <dbReference type="EMBL" id="MFC3760315.1"/>
    </source>
</evidence>
<dbReference type="SUPFAM" id="SSF55729">
    <property type="entry name" value="Acyl-CoA N-acyltransferases (Nat)"/>
    <property type="match status" value="1"/>
</dbReference>
<dbReference type="Gene3D" id="3.40.630.30">
    <property type="match status" value="1"/>
</dbReference>
<dbReference type="InterPro" id="IPR000182">
    <property type="entry name" value="GNAT_dom"/>
</dbReference>
<dbReference type="EMBL" id="JBHRZH010000005">
    <property type="protein sequence ID" value="MFC3760315.1"/>
    <property type="molecule type" value="Genomic_DNA"/>
</dbReference>
<gene>
    <name evidence="4" type="ORF">ACFOUW_05660</name>
</gene>
<evidence type="ECO:0000313" key="5">
    <source>
        <dbReference type="Proteomes" id="UP001595699"/>
    </source>
</evidence>
<keyword evidence="5" id="KW-1185">Reference proteome</keyword>
<comment type="caution">
    <text evidence="4">The sequence shown here is derived from an EMBL/GenBank/DDBJ whole genome shotgun (WGS) entry which is preliminary data.</text>
</comment>
<proteinExistence type="predicted"/>
<protein>
    <submittedName>
        <fullName evidence="4">GNAT family N-acetyltransferase</fullName>
        <ecNumber evidence="4">2.3.-.-</ecNumber>
    </submittedName>
</protein>
<accession>A0ABV7Y8F6</accession>
<dbReference type="Pfam" id="PF00583">
    <property type="entry name" value="Acetyltransf_1"/>
    <property type="match status" value="1"/>
</dbReference>
<reference evidence="5" key="1">
    <citation type="journal article" date="2019" name="Int. J. Syst. Evol. Microbiol.">
        <title>The Global Catalogue of Microorganisms (GCM) 10K type strain sequencing project: providing services to taxonomists for standard genome sequencing and annotation.</title>
        <authorList>
            <consortium name="The Broad Institute Genomics Platform"/>
            <consortium name="The Broad Institute Genome Sequencing Center for Infectious Disease"/>
            <person name="Wu L."/>
            <person name="Ma J."/>
        </authorList>
    </citation>
    <scope>NUCLEOTIDE SEQUENCE [LARGE SCALE GENOMIC DNA]</scope>
    <source>
        <strain evidence="5">CGMCC 4.7241</strain>
    </source>
</reference>
<sequence length="358" mass="39469">MLMRPFGTHGRKGSRMRPWSASKDWLASLAGDVAGGSAHRLMRVARRIGGFGHRAVTRDDARVVLGLLRDMDLAETGQATTTETNVARILGMPGIDLREDSRILLDPQGRPVGFATLERLDERRYVRATLGIDLTHARRVADDLLAWVEQQARMGARTHRWSEAAAVTWQLPGAIAEPALLHRGWTAVQRFSHLVAELTEPPVRPSSPPGTSVEAASDDAGQRQVHATLEAAFAGTWDHHLKEASQFLRDEQAATGHDPDLWYLAKCEGVPAAAVIARQLPDQDGWIGWVGTRTAHRGRGLAKLLLQTAFSDLYRRGTTRISLDVDNATGALRLYEAVGMQATYQADQWRYTTVPRLS</sequence>
<evidence type="ECO:0000256" key="1">
    <source>
        <dbReference type="ARBA" id="ARBA00022679"/>
    </source>
</evidence>
<evidence type="ECO:0000256" key="2">
    <source>
        <dbReference type="ARBA" id="ARBA00023315"/>
    </source>
</evidence>
<dbReference type="GO" id="GO:0016746">
    <property type="term" value="F:acyltransferase activity"/>
    <property type="evidence" value="ECO:0007669"/>
    <property type="project" value="UniProtKB-KW"/>
</dbReference>
<name>A0ABV7Y8F6_9ACTN</name>
<keyword evidence="1 4" id="KW-0808">Transferase</keyword>
<dbReference type="RefSeq" id="WP_385926359.1">
    <property type="nucleotide sequence ID" value="NZ_JBHRZH010000005.1"/>
</dbReference>
<dbReference type="CDD" id="cd04301">
    <property type="entry name" value="NAT_SF"/>
    <property type="match status" value="1"/>
</dbReference>
<evidence type="ECO:0000259" key="3">
    <source>
        <dbReference type="PROSITE" id="PS51186"/>
    </source>
</evidence>
<dbReference type="EC" id="2.3.-.-" evidence="4"/>
<keyword evidence="2 4" id="KW-0012">Acyltransferase</keyword>
<dbReference type="PANTHER" id="PTHR43420">
    <property type="entry name" value="ACETYLTRANSFERASE"/>
    <property type="match status" value="1"/>
</dbReference>
<organism evidence="4 5">
    <name type="scientific">Tenggerimyces flavus</name>
    <dbReference type="NCBI Taxonomy" id="1708749"/>
    <lineage>
        <taxon>Bacteria</taxon>
        <taxon>Bacillati</taxon>
        <taxon>Actinomycetota</taxon>
        <taxon>Actinomycetes</taxon>
        <taxon>Propionibacteriales</taxon>
        <taxon>Nocardioidaceae</taxon>
        <taxon>Tenggerimyces</taxon>
    </lineage>
</organism>
<dbReference type="PROSITE" id="PS51186">
    <property type="entry name" value="GNAT"/>
    <property type="match status" value="1"/>
</dbReference>
<dbReference type="Proteomes" id="UP001595699">
    <property type="component" value="Unassembled WGS sequence"/>
</dbReference>
<dbReference type="InterPro" id="IPR050680">
    <property type="entry name" value="YpeA/RimI_acetyltransf"/>
</dbReference>